<evidence type="ECO:0000256" key="9">
    <source>
        <dbReference type="ARBA" id="ARBA00022842"/>
    </source>
</evidence>
<protein>
    <recommendedName>
        <fullName evidence="5">ditrans,polycis-polyprenyl diphosphate synthase [(2E,6E)-farnesyldiphosphate specific]</fullName>
        <ecNumber evidence="5">2.5.1.87</ecNumber>
    </recommendedName>
</protein>
<comment type="pathway">
    <text evidence="3">Protein modification; protein glycosylation.</text>
</comment>
<keyword evidence="10" id="KW-1133">Transmembrane helix</keyword>
<keyword evidence="14" id="KW-1185">Reference proteome</keyword>
<comment type="subcellular location">
    <subcellularLocation>
        <location evidence="2">Endoplasmic reticulum membrane</location>
    </subcellularLocation>
</comment>
<dbReference type="GO" id="GO:0005789">
    <property type="term" value="C:endoplasmic reticulum membrane"/>
    <property type="evidence" value="ECO:0007669"/>
    <property type="project" value="UniProtKB-SubCell"/>
</dbReference>
<dbReference type="Proteomes" id="UP000015104">
    <property type="component" value="Unassembled WGS sequence"/>
</dbReference>
<dbReference type="KEGG" id="tut:107362134"/>
<dbReference type="OrthoDB" id="19639at2759"/>
<dbReference type="GO" id="GO:1904423">
    <property type="term" value="C:dehydrodolichyl diphosphate synthase complex"/>
    <property type="evidence" value="ECO:0007669"/>
    <property type="project" value="InterPro"/>
</dbReference>
<dbReference type="SUPFAM" id="SSF64005">
    <property type="entry name" value="Undecaprenyl diphosphate synthase"/>
    <property type="match status" value="1"/>
</dbReference>
<dbReference type="EMBL" id="CAEY01001871">
    <property type="status" value="NOT_ANNOTATED_CDS"/>
    <property type="molecule type" value="Genomic_DNA"/>
</dbReference>
<dbReference type="Gene3D" id="3.40.1180.10">
    <property type="entry name" value="Decaprenyl diphosphate synthase-like"/>
    <property type="match status" value="1"/>
</dbReference>
<evidence type="ECO:0000313" key="13">
    <source>
        <dbReference type="EnsemblMetazoa" id="tetur07g00570.1"/>
    </source>
</evidence>
<reference evidence="14" key="1">
    <citation type="submission" date="2011-08" db="EMBL/GenBank/DDBJ databases">
        <authorList>
            <person name="Rombauts S."/>
        </authorList>
    </citation>
    <scope>NUCLEOTIDE SEQUENCE</scope>
    <source>
        <strain evidence="14">London</strain>
    </source>
</reference>
<dbReference type="PANTHER" id="PTHR21528:SF0">
    <property type="entry name" value="DEHYDRODOLICHYL DIPHOSPHATE SYNTHASE COMPLEX SUBUNIT NUS1"/>
    <property type="match status" value="1"/>
</dbReference>
<dbReference type="STRING" id="32264.T1K8A1"/>
<keyword evidence="9" id="KW-0460">Magnesium</keyword>
<evidence type="ECO:0000256" key="5">
    <source>
        <dbReference type="ARBA" id="ARBA00012596"/>
    </source>
</evidence>
<comment type="similarity">
    <text evidence="4">Belongs to the UPP synthase family.</text>
</comment>
<organism evidence="13 14">
    <name type="scientific">Tetranychus urticae</name>
    <name type="common">Two-spotted spider mite</name>
    <dbReference type="NCBI Taxonomy" id="32264"/>
    <lineage>
        <taxon>Eukaryota</taxon>
        <taxon>Metazoa</taxon>
        <taxon>Ecdysozoa</taxon>
        <taxon>Arthropoda</taxon>
        <taxon>Chelicerata</taxon>
        <taxon>Arachnida</taxon>
        <taxon>Acari</taxon>
        <taxon>Acariformes</taxon>
        <taxon>Trombidiformes</taxon>
        <taxon>Prostigmata</taxon>
        <taxon>Eleutherengona</taxon>
        <taxon>Raphignathae</taxon>
        <taxon>Tetranychoidea</taxon>
        <taxon>Tetranychidae</taxon>
        <taxon>Tetranychus</taxon>
    </lineage>
</organism>
<evidence type="ECO:0000256" key="12">
    <source>
        <dbReference type="ARBA" id="ARBA00047353"/>
    </source>
</evidence>
<accession>T1K8A1</accession>
<dbReference type="EC" id="2.5.1.87" evidence="5"/>
<evidence type="ECO:0000256" key="6">
    <source>
        <dbReference type="ARBA" id="ARBA00022679"/>
    </source>
</evidence>
<dbReference type="PANTHER" id="PTHR21528">
    <property type="entry name" value="DEHYDRODOLICHYL DIPHOSPHATE SYNTHASE COMPLEX SUBUNIT NUS1"/>
    <property type="match status" value="1"/>
</dbReference>
<dbReference type="HOGENOM" id="CLU_051870_2_1_1"/>
<comment type="cofactor">
    <cofactor evidence="1">
        <name>Mg(2+)</name>
        <dbReference type="ChEBI" id="CHEBI:18420"/>
    </cofactor>
</comment>
<evidence type="ECO:0000256" key="8">
    <source>
        <dbReference type="ARBA" id="ARBA00022824"/>
    </source>
</evidence>
<evidence type="ECO:0000256" key="7">
    <source>
        <dbReference type="ARBA" id="ARBA00022692"/>
    </source>
</evidence>
<proteinExistence type="inferred from homology"/>
<sequence>MSITKSFDLFFSILLIFVHRSLKIIVFLKNVFNSFQRKINITSDLDNYLKLPHHVVFVINCHDNVLSIDEIASLVNWSIQLGIENISLYDSEGLLVNYLSDIEKSISNKLDLDRQLKFRCSQQNGSLDSNIIFHCEYNSSKLRIISLLNQKFIMAMLLKEIVKKRLSEDKGKITVDEFDQTLLSKLDLPDPDLSVLCSETPCLFGLLPWNIRLTEIIHLPVFGKLVEKDFLSVISRYSNCEQRFGK</sequence>
<dbReference type="InterPro" id="IPR036424">
    <property type="entry name" value="UPP_synth-like_sf"/>
</dbReference>
<evidence type="ECO:0000256" key="1">
    <source>
        <dbReference type="ARBA" id="ARBA00001946"/>
    </source>
</evidence>
<dbReference type="eggNOG" id="KOG2818">
    <property type="taxonomic scope" value="Eukaryota"/>
</dbReference>
<keyword evidence="7" id="KW-0812">Transmembrane</keyword>
<dbReference type="AlphaFoldDB" id="T1K8A1"/>
<evidence type="ECO:0000256" key="2">
    <source>
        <dbReference type="ARBA" id="ARBA00004586"/>
    </source>
</evidence>
<dbReference type="EnsemblMetazoa" id="tetur07g00570.1">
    <property type="protein sequence ID" value="tetur07g00570.1"/>
    <property type="gene ID" value="tetur07g00570"/>
</dbReference>
<evidence type="ECO:0000313" key="14">
    <source>
        <dbReference type="Proteomes" id="UP000015104"/>
    </source>
</evidence>
<keyword evidence="6" id="KW-0808">Transferase</keyword>
<reference evidence="13" key="2">
    <citation type="submission" date="2015-06" db="UniProtKB">
        <authorList>
            <consortium name="EnsemblMetazoa"/>
        </authorList>
    </citation>
    <scope>IDENTIFICATION</scope>
</reference>
<gene>
    <name evidence="13" type="primary">107362134</name>
</gene>
<keyword evidence="11" id="KW-0472">Membrane</keyword>
<dbReference type="InterPro" id="IPR038887">
    <property type="entry name" value="Nus1/NgBR"/>
</dbReference>
<dbReference type="OMA" id="AWSSCAG"/>
<evidence type="ECO:0000256" key="10">
    <source>
        <dbReference type="ARBA" id="ARBA00022989"/>
    </source>
</evidence>
<evidence type="ECO:0000256" key="3">
    <source>
        <dbReference type="ARBA" id="ARBA00004922"/>
    </source>
</evidence>
<comment type="catalytic activity">
    <reaction evidence="12">
        <text>n isopentenyl diphosphate + (2E,6E)-farnesyl diphosphate = a di-trans,poly-cis-polyprenyl diphosphate + n diphosphate</text>
        <dbReference type="Rhea" id="RHEA:53008"/>
        <dbReference type="Rhea" id="RHEA-COMP:19494"/>
        <dbReference type="ChEBI" id="CHEBI:33019"/>
        <dbReference type="ChEBI" id="CHEBI:128769"/>
        <dbReference type="ChEBI" id="CHEBI:136960"/>
        <dbReference type="ChEBI" id="CHEBI:175763"/>
        <dbReference type="EC" id="2.5.1.87"/>
    </reaction>
</comment>
<evidence type="ECO:0000256" key="11">
    <source>
        <dbReference type="ARBA" id="ARBA00023136"/>
    </source>
</evidence>
<keyword evidence="8" id="KW-0256">Endoplasmic reticulum</keyword>
<dbReference type="GO" id="GO:0045547">
    <property type="term" value="F:ditrans,polycis-polyprenyl diphosphate synthase [(2E,6E)-farnesyl diphosphate specific] activity"/>
    <property type="evidence" value="ECO:0007669"/>
    <property type="project" value="UniProtKB-EC"/>
</dbReference>
<evidence type="ECO:0000256" key="4">
    <source>
        <dbReference type="ARBA" id="ARBA00005432"/>
    </source>
</evidence>
<name>T1K8A1_TETUR</name>
<dbReference type="UniPathway" id="UPA00378"/>